<dbReference type="EMBL" id="VLLG01000003">
    <property type="protein sequence ID" value="TWI89263.1"/>
    <property type="molecule type" value="Genomic_DNA"/>
</dbReference>
<keyword evidence="2" id="KW-1133">Transmembrane helix</keyword>
<dbReference type="OrthoDB" id="658912at2"/>
<accession>A0A562T7H2</accession>
<feature type="coiled-coil region" evidence="1">
    <location>
        <begin position="167"/>
        <end position="198"/>
    </location>
</feature>
<reference evidence="3 4" key="1">
    <citation type="journal article" date="2013" name="Stand. Genomic Sci.">
        <title>Genomic Encyclopedia of Type Strains, Phase I: The one thousand microbial genomes (KMG-I) project.</title>
        <authorList>
            <person name="Kyrpides N.C."/>
            <person name="Woyke T."/>
            <person name="Eisen J.A."/>
            <person name="Garrity G."/>
            <person name="Lilburn T.G."/>
            <person name="Beck B.J."/>
            <person name="Whitman W.B."/>
            <person name="Hugenholtz P."/>
            <person name="Klenk H.P."/>
        </authorList>
    </citation>
    <scope>NUCLEOTIDE SEQUENCE [LARGE SCALE GENOMIC DNA]</scope>
    <source>
        <strain evidence="3 4">DSM 13484</strain>
    </source>
</reference>
<evidence type="ECO:0000256" key="1">
    <source>
        <dbReference type="SAM" id="Coils"/>
    </source>
</evidence>
<proteinExistence type="predicted"/>
<feature type="transmembrane region" description="Helical" evidence="2">
    <location>
        <begin position="97"/>
        <end position="118"/>
    </location>
</feature>
<dbReference type="RefSeq" id="WP_145715467.1">
    <property type="nucleotide sequence ID" value="NZ_BAAAFY010000001.1"/>
</dbReference>
<protein>
    <submittedName>
        <fullName evidence="3">Uncharacterized protein</fullName>
    </submittedName>
</protein>
<evidence type="ECO:0000313" key="3">
    <source>
        <dbReference type="EMBL" id="TWI89263.1"/>
    </source>
</evidence>
<dbReference type="Proteomes" id="UP000316778">
    <property type="component" value="Unassembled WGS sequence"/>
</dbReference>
<evidence type="ECO:0000313" key="4">
    <source>
        <dbReference type="Proteomes" id="UP000316778"/>
    </source>
</evidence>
<dbReference type="AlphaFoldDB" id="A0A562T7H2"/>
<gene>
    <name evidence="3" type="ORF">LX66_3358</name>
</gene>
<keyword evidence="4" id="KW-1185">Reference proteome</keyword>
<evidence type="ECO:0000256" key="2">
    <source>
        <dbReference type="SAM" id="Phobius"/>
    </source>
</evidence>
<organism evidence="3 4">
    <name type="scientific">Chitinophaga japonensis</name>
    <name type="common">Flexibacter japonensis</name>
    <dbReference type="NCBI Taxonomy" id="104662"/>
    <lineage>
        <taxon>Bacteria</taxon>
        <taxon>Pseudomonadati</taxon>
        <taxon>Bacteroidota</taxon>
        <taxon>Chitinophagia</taxon>
        <taxon>Chitinophagales</taxon>
        <taxon>Chitinophagaceae</taxon>
        <taxon>Chitinophaga</taxon>
    </lineage>
</organism>
<name>A0A562T7H2_CHIJA</name>
<keyword evidence="2" id="KW-0812">Transmembrane</keyword>
<keyword evidence="2" id="KW-0472">Membrane</keyword>
<sequence>MSEVLMQTIVDKLNEIDATVGQLKEKMPTVPDYSRQLTAINQSITQAQESVVSLPLQLKFPTAAVHTLTQHLEVNNDLLRRPPKQEIRHHHHLAKGIIASGVLGLLLIICACWIYRLYERQDNYKANDIKYRYLKIEGTSSLQALLYKMDSLYHKDMKAMRDSVVQWEADRERRMELQEKAAQKEREAELLREQAQRK</sequence>
<comment type="caution">
    <text evidence="3">The sequence shown here is derived from an EMBL/GenBank/DDBJ whole genome shotgun (WGS) entry which is preliminary data.</text>
</comment>
<keyword evidence="1" id="KW-0175">Coiled coil</keyword>